<reference evidence="6" key="1">
    <citation type="journal article" date="2021" name="Mol. Ecol. Resour.">
        <title>Apolygus lucorum genome provides insights into omnivorousness and mesophyll feeding.</title>
        <authorList>
            <person name="Liu Y."/>
            <person name="Liu H."/>
            <person name="Wang H."/>
            <person name="Huang T."/>
            <person name="Liu B."/>
            <person name="Yang B."/>
            <person name="Yin L."/>
            <person name="Li B."/>
            <person name="Zhang Y."/>
            <person name="Zhang S."/>
            <person name="Jiang F."/>
            <person name="Zhang X."/>
            <person name="Ren Y."/>
            <person name="Wang B."/>
            <person name="Wang S."/>
            <person name="Lu Y."/>
            <person name="Wu K."/>
            <person name="Fan W."/>
            <person name="Wang G."/>
        </authorList>
    </citation>
    <scope>NUCLEOTIDE SEQUENCE</scope>
    <source>
        <strain evidence="6">12Hb</strain>
    </source>
</reference>
<evidence type="ECO:0000256" key="4">
    <source>
        <dbReference type="RuleBase" id="RU004262"/>
    </source>
</evidence>
<evidence type="ECO:0000313" key="7">
    <source>
        <dbReference type="Proteomes" id="UP000466442"/>
    </source>
</evidence>
<sequence length="324" mass="35335">MKMNQGADMAVMTSLIQLINLAADQNSYDRMIQDSLESSTLDCKSVQFYLVTRANANYGGVEACPEQTFTLFNGTFDESKPTKILVHGWRNSRHTEFTTNITNSYLDAMDVNVIQVDWSAIAESDYITARTAVPNVGKTVALFIQQMTQELNVSLSDLQLVGHSLGAHVVGVAGYSFQNPKIGTVTGLDPAGPLFWTTKNDGMITKESGQFVVILHTCAGLLGTSKVLGNVDFYANGGVPIQPGCGFDIMGFCSHDRAIYLFGEAVVNPTAFYATECDSNTSYENGDCDSNNHTYFNSDVDQNAAGKYFFKTSSSYPFTIDETC</sequence>
<dbReference type="GO" id="GO:0016298">
    <property type="term" value="F:lipase activity"/>
    <property type="evidence" value="ECO:0007669"/>
    <property type="project" value="InterPro"/>
</dbReference>
<dbReference type="GO" id="GO:0016042">
    <property type="term" value="P:lipid catabolic process"/>
    <property type="evidence" value="ECO:0007669"/>
    <property type="project" value="TreeGrafter"/>
</dbReference>
<organism evidence="6 7">
    <name type="scientific">Apolygus lucorum</name>
    <name type="common">Small green plant bug</name>
    <name type="synonym">Lygocoris lucorum</name>
    <dbReference type="NCBI Taxonomy" id="248454"/>
    <lineage>
        <taxon>Eukaryota</taxon>
        <taxon>Metazoa</taxon>
        <taxon>Ecdysozoa</taxon>
        <taxon>Arthropoda</taxon>
        <taxon>Hexapoda</taxon>
        <taxon>Insecta</taxon>
        <taxon>Pterygota</taxon>
        <taxon>Neoptera</taxon>
        <taxon>Paraneoptera</taxon>
        <taxon>Hemiptera</taxon>
        <taxon>Heteroptera</taxon>
        <taxon>Panheteroptera</taxon>
        <taxon>Cimicomorpha</taxon>
        <taxon>Miridae</taxon>
        <taxon>Mirini</taxon>
        <taxon>Apolygus</taxon>
    </lineage>
</organism>
<feature type="domain" description="Lipase" evidence="5">
    <location>
        <begin position="39"/>
        <end position="318"/>
    </location>
</feature>
<comment type="caution">
    <text evidence="6">The sequence shown here is derived from an EMBL/GenBank/DDBJ whole genome shotgun (WGS) entry which is preliminary data.</text>
</comment>
<dbReference type="GO" id="GO:0017171">
    <property type="term" value="F:serine hydrolase activity"/>
    <property type="evidence" value="ECO:0007669"/>
    <property type="project" value="TreeGrafter"/>
</dbReference>
<dbReference type="PANTHER" id="PTHR11610:SF173">
    <property type="entry name" value="LIPASE DOMAIN-CONTAINING PROTEIN-RELATED"/>
    <property type="match status" value="1"/>
</dbReference>
<dbReference type="CDD" id="cd00707">
    <property type="entry name" value="Pancreat_lipase_like"/>
    <property type="match status" value="1"/>
</dbReference>
<dbReference type="EMBL" id="WIXP02000005">
    <property type="protein sequence ID" value="KAF6211242.1"/>
    <property type="molecule type" value="Genomic_DNA"/>
</dbReference>
<keyword evidence="7" id="KW-1185">Reference proteome</keyword>
<proteinExistence type="inferred from homology"/>
<dbReference type="Pfam" id="PF00151">
    <property type="entry name" value="Lipase"/>
    <property type="match status" value="1"/>
</dbReference>
<gene>
    <name evidence="6" type="ORF">GE061_014358</name>
</gene>
<dbReference type="GO" id="GO:0005615">
    <property type="term" value="C:extracellular space"/>
    <property type="evidence" value="ECO:0007669"/>
    <property type="project" value="TreeGrafter"/>
</dbReference>
<evidence type="ECO:0000313" key="6">
    <source>
        <dbReference type="EMBL" id="KAF6211242.1"/>
    </source>
</evidence>
<accession>A0A6A4KBY3</accession>
<dbReference type="SUPFAM" id="SSF53474">
    <property type="entry name" value="alpha/beta-Hydrolases"/>
    <property type="match status" value="1"/>
</dbReference>
<name>A0A6A4KBY3_APOLU</name>
<protein>
    <recommendedName>
        <fullName evidence="5">Lipase domain-containing protein</fullName>
    </recommendedName>
</protein>
<dbReference type="AlphaFoldDB" id="A0A6A4KBY3"/>
<comment type="similarity">
    <text evidence="2 4">Belongs to the AB hydrolase superfamily. Lipase family.</text>
</comment>
<dbReference type="InterPro" id="IPR029058">
    <property type="entry name" value="AB_hydrolase_fold"/>
</dbReference>
<keyword evidence="3" id="KW-0964">Secreted</keyword>
<evidence type="ECO:0000256" key="1">
    <source>
        <dbReference type="ARBA" id="ARBA00004613"/>
    </source>
</evidence>
<dbReference type="InterPro" id="IPR013818">
    <property type="entry name" value="Lipase"/>
</dbReference>
<comment type="subcellular location">
    <subcellularLocation>
        <location evidence="1">Secreted</location>
    </subcellularLocation>
</comment>
<evidence type="ECO:0000259" key="5">
    <source>
        <dbReference type="Pfam" id="PF00151"/>
    </source>
</evidence>
<dbReference type="Gene3D" id="3.40.50.1820">
    <property type="entry name" value="alpha/beta hydrolase"/>
    <property type="match status" value="1"/>
</dbReference>
<dbReference type="InterPro" id="IPR000734">
    <property type="entry name" value="TAG_lipase"/>
</dbReference>
<evidence type="ECO:0000256" key="3">
    <source>
        <dbReference type="ARBA" id="ARBA00022525"/>
    </source>
</evidence>
<dbReference type="InterPro" id="IPR033906">
    <property type="entry name" value="Lipase_N"/>
</dbReference>
<dbReference type="PRINTS" id="PR00821">
    <property type="entry name" value="TAGLIPASE"/>
</dbReference>
<evidence type="ECO:0000256" key="2">
    <source>
        <dbReference type="ARBA" id="ARBA00010701"/>
    </source>
</evidence>
<dbReference type="OrthoDB" id="199913at2759"/>
<dbReference type="Proteomes" id="UP000466442">
    <property type="component" value="Linkage Group LG5"/>
</dbReference>
<dbReference type="PANTHER" id="PTHR11610">
    <property type="entry name" value="LIPASE"/>
    <property type="match status" value="1"/>
</dbReference>